<dbReference type="PANTHER" id="PTHR30290:SF37">
    <property type="entry name" value="NICKEL-BINDING PERIPLASMIC PROTEIN"/>
    <property type="match status" value="1"/>
</dbReference>
<feature type="domain" description="Solute-binding protein family 5" evidence="2">
    <location>
        <begin position="82"/>
        <end position="451"/>
    </location>
</feature>
<gene>
    <name evidence="3" type="primary">nikA</name>
    <name evidence="3" type="ORF">AAGT95_14400</name>
</gene>
<dbReference type="CDD" id="cd08489">
    <property type="entry name" value="PBP2_NikA"/>
    <property type="match status" value="1"/>
</dbReference>
<dbReference type="InterPro" id="IPR039424">
    <property type="entry name" value="SBP_5"/>
</dbReference>
<proteinExistence type="predicted"/>
<evidence type="ECO:0000259" key="2">
    <source>
        <dbReference type="Pfam" id="PF00496"/>
    </source>
</evidence>
<dbReference type="Gene3D" id="3.40.190.10">
    <property type="entry name" value="Periplasmic binding protein-like II"/>
    <property type="match status" value="1"/>
</dbReference>
<dbReference type="EMBL" id="CP151919">
    <property type="protein sequence ID" value="XAD53026.1"/>
    <property type="molecule type" value="Genomic_DNA"/>
</dbReference>
<protein>
    <submittedName>
        <fullName evidence="3">Nickel ABC transporter substrate-binding protein</fullName>
    </submittedName>
</protein>
<name>A0ABZ3CPI7_9GAMM</name>
<dbReference type="SUPFAM" id="SSF53850">
    <property type="entry name" value="Periplasmic binding protein-like II"/>
    <property type="match status" value="1"/>
</dbReference>
<dbReference type="NCBIfam" id="TIGR02294">
    <property type="entry name" value="nickel_nikA"/>
    <property type="match status" value="1"/>
</dbReference>
<reference evidence="3 4" key="1">
    <citation type="submission" date="2024-04" db="EMBL/GenBank/DDBJ databases">
        <title>Salinicola lusitanus LLJ914,a marine bacterium isolated from the Okinawa Trough.</title>
        <authorList>
            <person name="Li J."/>
        </authorList>
    </citation>
    <scope>NUCLEOTIDE SEQUENCE [LARGE SCALE GENOMIC DNA]</scope>
    <source>
        <strain evidence="3 4">LLJ914</strain>
    </source>
</reference>
<dbReference type="InterPro" id="IPR011980">
    <property type="entry name" value="CntA-like"/>
</dbReference>
<dbReference type="PIRSF" id="PIRSF002741">
    <property type="entry name" value="MppA"/>
    <property type="match status" value="1"/>
</dbReference>
<dbReference type="PANTHER" id="PTHR30290">
    <property type="entry name" value="PERIPLASMIC BINDING COMPONENT OF ABC TRANSPORTER"/>
    <property type="match status" value="1"/>
</dbReference>
<feature type="signal peptide" evidence="1">
    <location>
        <begin position="1"/>
        <end position="31"/>
    </location>
</feature>
<dbReference type="InterPro" id="IPR000914">
    <property type="entry name" value="SBP_5_dom"/>
</dbReference>
<dbReference type="Gene3D" id="3.10.105.10">
    <property type="entry name" value="Dipeptide-binding Protein, Domain 3"/>
    <property type="match status" value="1"/>
</dbReference>
<keyword evidence="1" id="KW-0732">Signal</keyword>
<sequence length="542" mass="60085">MTTHSISARGRRGRRALCVASLLITAGISGAAMATSANDDPVLTVAWPYDVGPLDTQGYGANQMMAQAMVYEPLVRFHDGRLEPWLAMQWSVSDDGRSYRFTLRDDVTFSDGAPFDAAAVKANLDAVMACRDHHAWLALANKLESVSIVSRDEVELHLKTAYYPTLMELSLIRPLRFASPNSLQSDLPVEQGGCRLSRPVGTGPWVFSGREPGRVDHFKRNPNYWGDLPAYAGVDVRLINDPNTRAVALETGQVDLVQGARGLISEDSFQRFARDPRFEAKNSPPLATRTFVLNSHHGPTRFLAVRQAIEHVVDKRAIVASLLFDAEPVAQALFSRQVPYADIDLAPYEFDVDEARSLLDQAGWTPGEDGIRTHQGEPLTLDLYFVGDDPLQKAMSQVVQANLKQVGMQVRLHGEEETALMSRQKSGDFSIIYSDTWGAPYEPHAYLSSMRVAAHADYQAQLGLPNKAEIDREIGELLTEQDEAARQAGYTRLLRELHESAIYVPISFVTARSVSRRDAVEDVKFGHTMEDIPFSTMRPASE</sequence>
<dbReference type="RefSeq" id="WP_342594256.1">
    <property type="nucleotide sequence ID" value="NZ_CP151919.1"/>
</dbReference>
<dbReference type="Proteomes" id="UP001453229">
    <property type="component" value="Chromosome"/>
</dbReference>
<evidence type="ECO:0000256" key="1">
    <source>
        <dbReference type="SAM" id="SignalP"/>
    </source>
</evidence>
<organism evidence="3 4">
    <name type="scientific">Salinicola lusitanus</name>
    <dbReference type="NCBI Taxonomy" id="1949085"/>
    <lineage>
        <taxon>Bacteria</taxon>
        <taxon>Pseudomonadati</taxon>
        <taxon>Pseudomonadota</taxon>
        <taxon>Gammaproteobacteria</taxon>
        <taxon>Oceanospirillales</taxon>
        <taxon>Halomonadaceae</taxon>
        <taxon>Salinicola</taxon>
    </lineage>
</organism>
<keyword evidence="4" id="KW-1185">Reference proteome</keyword>
<evidence type="ECO:0000313" key="4">
    <source>
        <dbReference type="Proteomes" id="UP001453229"/>
    </source>
</evidence>
<dbReference type="InterPro" id="IPR030678">
    <property type="entry name" value="Peptide/Ni-bd"/>
</dbReference>
<accession>A0ABZ3CPI7</accession>
<evidence type="ECO:0000313" key="3">
    <source>
        <dbReference type="EMBL" id="XAD53026.1"/>
    </source>
</evidence>
<feature type="chain" id="PRO_5047432407" evidence="1">
    <location>
        <begin position="32"/>
        <end position="542"/>
    </location>
</feature>
<dbReference type="Pfam" id="PF00496">
    <property type="entry name" value="SBP_bac_5"/>
    <property type="match status" value="1"/>
</dbReference>